<dbReference type="InterPro" id="IPR036322">
    <property type="entry name" value="WD40_repeat_dom_sf"/>
</dbReference>
<dbReference type="GO" id="GO:0043596">
    <property type="term" value="C:nuclear replication fork"/>
    <property type="evidence" value="ECO:0007669"/>
    <property type="project" value="TreeGrafter"/>
</dbReference>
<feature type="domain" description="WDHD1/CFT4 helical bundle" evidence="8">
    <location>
        <begin position="716"/>
        <end position="809"/>
    </location>
</feature>
<proteinExistence type="predicted"/>
<dbReference type="InterPro" id="IPR019775">
    <property type="entry name" value="WD40_repeat_CS"/>
</dbReference>
<evidence type="ECO:0000313" key="11">
    <source>
        <dbReference type="Proteomes" id="UP000070544"/>
    </source>
</evidence>
<keyword evidence="2 5" id="KW-0853">WD repeat</keyword>
<keyword evidence="3" id="KW-0677">Repeat</keyword>
<dbReference type="SMART" id="SM00320">
    <property type="entry name" value="WD40"/>
    <property type="match status" value="6"/>
</dbReference>
<dbReference type="InterPro" id="IPR022100">
    <property type="entry name" value="WDHD1/CFT4_beta-prop_2nd"/>
</dbReference>
<comment type="subcellular location">
    <subcellularLocation>
        <location evidence="1">Nucleus</location>
    </subcellularLocation>
</comment>
<protein>
    <submittedName>
        <fullName evidence="10">WD40 repeat-like protein</fullName>
    </submittedName>
</protein>
<feature type="domain" description="WDHD1/CFT4 second beta-propeller" evidence="7">
    <location>
        <begin position="422"/>
        <end position="705"/>
    </location>
</feature>
<dbReference type="GO" id="GO:0006281">
    <property type="term" value="P:DNA repair"/>
    <property type="evidence" value="ECO:0007669"/>
    <property type="project" value="TreeGrafter"/>
</dbReference>
<feature type="compositionally biased region" description="Basic and acidic residues" evidence="6">
    <location>
        <begin position="335"/>
        <end position="354"/>
    </location>
</feature>
<dbReference type="PANTHER" id="PTHR19932:SF10">
    <property type="entry name" value="WD REPEAT AND HMG-BOX DNA-BINDING PROTEIN 1"/>
    <property type="match status" value="1"/>
</dbReference>
<keyword evidence="4" id="KW-0539">Nucleus</keyword>
<evidence type="ECO:0000256" key="1">
    <source>
        <dbReference type="ARBA" id="ARBA00004123"/>
    </source>
</evidence>
<feature type="compositionally biased region" description="Basic and acidic residues" evidence="6">
    <location>
        <begin position="931"/>
        <end position="940"/>
    </location>
</feature>
<dbReference type="AlphaFoldDB" id="A0A139A7A8"/>
<evidence type="ECO:0000259" key="8">
    <source>
        <dbReference type="Pfam" id="PF20946"/>
    </source>
</evidence>
<dbReference type="PROSITE" id="PS50294">
    <property type="entry name" value="WD_REPEATS_REGION"/>
    <property type="match status" value="2"/>
</dbReference>
<dbReference type="InterPro" id="IPR048591">
    <property type="entry name" value="WDHD1/CFT4_hel"/>
</dbReference>
<feature type="repeat" description="WD" evidence="5">
    <location>
        <begin position="269"/>
        <end position="300"/>
    </location>
</feature>
<evidence type="ECO:0000256" key="2">
    <source>
        <dbReference type="ARBA" id="ARBA00022574"/>
    </source>
</evidence>
<organism evidence="10 11">
    <name type="scientific">Gonapodya prolifera (strain JEL478)</name>
    <name type="common">Monoblepharis prolifera</name>
    <dbReference type="NCBI Taxonomy" id="1344416"/>
    <lineage>
        <taxon>Eukaryota</taxon>
        <taxon>Fungi</taxon>
        <taxon>Fungi incertae sedis</taxon>
        <taxon>Chytridiomycota</taxon>
        <taxon>Chytridiomycota incertae sedis</taxon>
        <taxon>Monoblepharidomycetes</taxon>
        <taxon>Monoblepharidales</taxon>
        <taxon>Gonapodyaceae</taxon>
        <taxon>Gonapodya</taxon>
    </lineage>
</organism>
<evidence type="ECO:0000256" key="3">
    <source>
        <dbReference type="ARBA" id="ARBA00022737"/>
    </source>
</evidence>
<gene>
    <name evidence="10" type="ORF">M427DRAFT_113973</name>
</gene>
<name>A0A139A7A8_GONPJ</name>
<dbReference type="Pfam" id="PF12341">
    <property type="entry name" value="Mcl1_mid"/>
    <property type="match status" value="1"/>
</dbReference>
<reference evidence="10 11" key="1">
    <citation type="journal article" date="2015" name="Genome Biol. Evol.">
        <title>Phylogenomic analyses indicate that early fungi evolved digesting cell walls of algal ancestors of land plants.</title>
        <authorList>
            <person name="Chang Y."/>
            <person name="Wang S."/>
            <person name="Sekimoto S."/>
            <person name="Aerts A.L."/>
            <person name="Choi C."/>
            <person name="Clum A."/>
            <person name="LaButti K.M."/>
            <person name="Lindquist E.A."/>
            <person name="Yee Ngan C."/>
            <person name="Ohm R.A."/>
            <person name="Salamov A.A."/>
            <person name="Grigoriev I.V."/>
            <person name="Spatafora J.W."/>
            <person name="Berbee M.L."/>
        </authorList>
    </citation>
    <scope>NUCLEOTIDE SEQUENCE [LARGE SCALE GENOMIC DNA]</scope>
    <source>
        <strain evidence="10 11">JEL478</strain>
    </source>
</reference>
<evidence type="ECO:0000256" key="5">
    <source>
        <dbReference type="PROSITE-ProRule" id="PRU00221"/>
    </source>
</evidence>
<dbReference type="InterPro" id="IPR015943">
    <property type="entry name" value="WD40/YVTN_repeat-like_dom_sf"/>
</dbReference>
<dbReference type="Pfam" id="PF24817">
    <property type="entry name" value="WD40_WDHD1_1st"/>
    <property type="match status" value="1"/>
</dbReference>
<feature type="repeat" description="WD" evidence="5">
    <location>
        <begin position="228"/>
        <end position="262"/>
    </location>
</feature>
<feature type="compositionally biased region" description="Basic and acidic residues" evidence="6">
    <location>
        <begin position="909"/>
        <end position="923"/>
    </location>
</feature>
<dbReference type="PANTHER" id="PTHR19932">
    <property type="entry name" value="WD REPEAT AND HMG-BOX DNA BINDING PROTEIN"/>
    <property type="match status" value="1"/>
</dbReference>
<dbReference type="PROSITE" id="PS50082">
    <property type="entry name" value="WD_REPEATS_2"/>
    <property type="match status" value="3"/>
</dbReference>
<evidence type="ECO:0000256" key="6">
    <source>
        <dbReference type="SAM" id="MobiDB-lite"/>
    </source>
</evidence>
<feature type="region of interest" description="Disordered" evidence="6">
    <location>
        <begin position="335"/>
        <end position="432"/>
    </location>
</feature>
<sequence>MAARSRIASHQIGASAIHSVVCSGENRIFVAAADRTIKSLSLPTFTELASVEHHKGPINCLSLHSPQLVSASSDWTVAAFDVKSGITFEKQLLHTTLPVQWVSVSPDGSRVAIATEALEIRIVNIKDITQIRSVKGHTKNPRCVAWDPAGDYLVSSAGDGTVRVWDCREDPPVCVETISSIVPKVGPENLERLQICWHHTGKYFAVPGSLNDIAFVENETWATLFHLSGGHVAHVSLLAFSSSGTHLASVGLDSQVTVWDVRAKVALGRHKHSCRVTAVSWTSDGRNVIFGDVQGTLSVWAPVLSRNPADESKATEAAKEETNYLAKALFDDEAAEKKKTNGREASGEKEKLPDDAGSTVSASDDDDDGLNDEFVEDDDGAGYAEYGFEPAKPQRHRPAKDLDRFSSRPSVEDDQDRTECQKPFQPGSTPIAKDLSRGPRYLAFNMTGFIYTVDQHSQSTVHVEFHDRSAMRPFSFTDHYNFTLGTLGDRGALFACPSIQGNPSTVVYRPFDTWASKGDWTIQLNSNENVVAICLTTSGAVVGTDQRYLRFFSTSGVQTNILSLSGPLVSMTSFEDHFMVVTHSGAAFHGDQNLSYCLYNVETMEVIKKDSLPISPSSELTWIGFSENNIPVTYDSEGVLRGLLLHSNYAWAPLCDTRILRQGKQEWYWPIGVTDSKLMFVITKGGQKSPQYPNRLISELDLKAPFLALDESSLGAMEEKLYRLKIILTHLENQASADERDLLRRKIESDKVALQLIQNACKAEKAQRALDLSTHLYLSQSLDGAVKLAVHHHLPGLAERINIVKEAKALRARALDTTTPLINARRTIERASMKSPDHQFLVGDEGTSDQLAPGSKAPLRSLQDLTGARQDKFDSRSKSVMKVEAIKSEPVAIEPARPKMLNPFAPKSEGSRKEDAKKAKEGNTLKTQVAHKQDNRKDKFVPTSDVKKRKPDSEDGDVKAKKPKGNLLSIFGYKTSGGENCVEDKEN</sequence>
<dbReference type="Proteomes" id="UP000070544">
    <property type="component" value="Unassembled WGS sequence"/>
</dbReference>
<feature type="region of interest" description="Disordered" evidence="6">
    <location>
        <begin position="894"/>
        <end position="987"/>
    </location>
</feature>
<dbReference type="Gene3D" id="2.130.10.10">
    <property type="entry name" value="YVTN repeat-like/Quinoprotein amine dehydrogenase"/>
    <property type="match status" value="2"/>
</dbReference>
<dbReference type="SUPFAM" id="SSF50978">
    <property type="entry name" value="WD40 repeat-like"/>
    <property type="match status" value="1"/>
</dbReference>
<keyword evidence="11" id="KW-1185">Reference proteome</keyword>
<evidence type="ECO:0000313" key="10">
    <source>
        <dbReference type="EMBL" id="KXS12667.1"/>
    </source>
</evidence>
<dbReference type="InterPro" id="IPR057646">
    <property type="entry name" value="WD40_WDHD1_1st"/>
</dbReference>
<feature type="region of interest" description="Disordered" evidence="6">
    <location>
        <begin position="834"/>
        <end position="880"/>
    </location>
</feature>
<evidence type="ECO:0000259" key="7">
    <source>
        <dbReference type="Pfam" id="PF12341"/>
    </source>
</evidence>
<dbReference type="STRING" id="1344416.A0A139A7A8"/>
<evidence type="ECO:0000256" key="4">
    <source>
        <dbReference type="ARBA" id="ARBA00023242"/>
    </source>
</evidence>
<feature type="compositionally biased region" description="Basic and acidic residues" evidence="6">
    <location>
        <begin position="951"/>
        <end position="960"/>
    </location>
</feature>
<dbReference type="InterPro" id="IPR001680">
    <property type="entry name" value="WD40_rpt"/>
</dbReference>
<evidence type="ECO:0000259" key="9">
    <source>
        <dbReference type="Pfam" id="PF24817"/>
    </source>
</evidence>
<dbReference type="GO" id="GO:0006261">
    <property type="term" value="P:DNA-templated DNA replication"/>
    <property type="evidence" value="ECO:0007669"/>
    <property type="project" value="TreeGrafter"/>
</dbReference>
<dbReference type="Pfam" id="PF20946">
    <property type="entry name" value="Ctf4_C"/>
    <property type="match status" value="1"/>
</dbReference>
<feature type="compositionally biased region" description="Acidic residues" evidence="6">
    <location>
        <begin position="363"/>
        <end position="380"/>
    </location>
</feature>
<dbReference type="GO" id="GO:0000278">
    <property type="term" value="P:mitotic cell cycle"/>
    <property type="evidence" value="ECO:0007669"/>
    <property type="project" value="TreeGrafter"/>
</dbReference>
<dbReference type="OrthoDB" id="427368at2759"/>
<dbReference type="GO" id="GO:0003682">
    <property type="term" value="F:chromatin binding"/>
    <property type="evidence" value="ECO:0007669"/>
    <property type="project" value="TreeGrafter"/>
</dbReference>
<dbReference type="EMBL" id="KQ965786">
    <property type="protein sequence ID" value="KXS12667.1"/>
    <property type="molecule type" value="Genomic_DNA"/>
</dbReference>
<accession>A0A139A7A8</accession>
<dbReference type="OMA" id="RYAHTNG"/>
<feature type="repeat" description="WD" evidence="5">
    <location>
        <begin position="134"/>
        <end position="166"/>
    </location>
</feature>
<dbReference type="PROSITE" id="PS00678">
    <property type="entry name" value="WD_REPEATS_1"/>
    <property type="match status" value="1"/>
</dbReference>
<feature type="domain" description="WDHD1 first WD40" evidence="9">
    <location>
        <begin position="61"/>
        <end position="299"/>
    </location>
</feature>